<comment type="caution">
    <text evidence="1">The sequence shown here is derived from an EMBL/GenBank/DDBJ whole genome shotgun (WGS) entry which is preliminary data.</text>
</comment>
<protein>
    <submittedName>
        <fullName evidence="1">Uncharacterized protein</fullName>
    </submittedName>
</protein>
<sequence>MSMRHYMCRLLSLFRICSEELLCT</sequence>
<organism evidence="1 2">
    <name type="scientific">Gossypium arboreum</name>
    <name type="common">Tree cotton</name>
    <name type="synonym">Gossypium nanking</name>
    <dbReference type="NCBI Taxonomy" id="29729"/>
    <lineage>
        <taxon>Eukaryota</taxon>
        <taxon>Viridiplantae</taxon>
        <taxon>Streptophyta</taxon>
        <taxon>Embryophyta</taxon>
        <taxon>Tracheophyta</taxon>
        <taxon>Spermatophyta</taxon>
        <taxon>Magnoliopsida</taxon>
        <taxon>eudicotyledons</taxon>
        <taxon>Gunneridae</taxon>
        <taxon>Pentapetalae</taxon>
        <taxon>rosids</taxon>
        <taxon>malvids</taxon>
        <taxon>Malvales</taxon>
        <taxon>Malvaceae</taxon>
        <taxon>Malvoideae</taxon>
        <taxon>Gossypium</taxon>
    </lineage>
</organism>
<gene>
    <name evidence="1" type="ORF">F383_38925</name>
</gene>
<dbReference type="Proteomes" id="UP000032142">
    <property type="component" value="Unassembled WGS sequence"/>
</dbReference>
<dbReference type="AlphaFoldDB" id="A0A0B0MLI0"/>
<reference evidence="2" key="1">
    <citation type="submission" date="2014-09" db="EMBL/GenBank/DDBJ databases">
        <authorList>
            <person name="Mudge J."/>
            <person name="Ramaraj T."/>
            <person name="Lindquist I.E."/>
            <person name="Bharti A.K."/>
            <person name="Sundararajan A."/>
            <person name="Cameron C.T."/>
            <person name="Woodward J.E."/>
            <person name="May G.D."/>
            <person name="Brubaker C."/>
            <person name="Broadhvest J."/>
            <person name="Wilkins T.A."/>
        </authorList>
    </citation>
    <scope>NUCLEOTIDE SEQUENCE</scope>
    <source>
        <strain evidence="2">cv. AKA8401</strain>
    </source>
</reference>
<proteinExistence type="predicted"/>
<accession>A0A0B0MLI0</accession>
<name>A0A0B0MLI0_GOSAR</name>
<dbReference type="EMBL" id="JRRC01122742">
    <property type="protein sequence ID" value="KHG00289.1"/>
    <property type="molecule type" value="Genomic_DNA"/>
</dbReference>
<evidence type="ECO:0000313" key="2">
    <source>
        <dbReference type="Proteomes" id="UP000032142"/>
    </source>
</evidence>
<keyword evidence="2" id="KW-1185">Reference proteome</keyword>
<evidence type="ECO:0000313" key="1">
    <source>
        <dbReference type="EMBL" id="KHG00289.1"/>
    </source>
</evidence>